<feature type="region of interest" description="Disordered" evidence="1">
    <location>
        <begin position="693"/>
        <end position="733"/>
    </location>
</feature>
<feature type="compositionally biased region" description="Polar residues" evidence="1">
    <location>
        <begin position="721"/>
        <end position="732"/>
    </location>
</feature>
<feature type="region of interest" description="Disordered" evidence="1">
    <location>
        <begin position="764"/>
        <end position="889"/>
    </location>
</feature>
<feature type="region of interest" description="Disordered" evidence="1">
    <location>
        <begin position="199"/>
        <end position="228"/>
    </location>
</feature>
<sequence length="1547" mass="174696">MIKDNKLTIENINYKLINQVNVENEANTISEIKEHGDKAANYLNSDVVFEKPAYGIKNFMNKSHSVDSLENGEMSPNNGLLQKQNVNYVNKASGETFDEINQRDSRSSCASFHAHINDDIMTYVNNISKDINSSRDYEIGKCNKLSGVHILNDAHIHERESVCGESPSNKVKLATLNIDVGATNAQNAASSIIQKCNREGGFAEPSDGNRSTSSNQSNRHSVESINNLVDPITGKRIITPTRAKSPRGRAYNECTPLSMNEQIFQKSKSENPMLKITNIHKEVNVDTTRTKEEARQRNPDLTPEGNKLEIFKNYSHHEIMNVLCSNYNREKSSESFPFPGDVSQSVEKINDENNPNEENDTAKVKVSTNDGLCPPADDHFEKITHAENPNGSTKRRQEILQLLLHNVETKELDDINKNLSFLKRMQQYFYQKYINIKFPHDSNDCHYYIHLDWFNKLKAFIFTPNGEFPGCITNYKLYNDEESAKASISPYMHNKKDMKSNLKEGKDYICTNQYMWRFLHFLFRGGPCIKRNSNNIYDRYVPISNSDLMNKNVIYLMEPKYVDNLFSTFNYSNEELSIETTNSRNSLDDAHNSLAGGVSPSAHASPSAPITAQMASSSEGVTKHRNKQFAHNYYEFLHFYGLKDKEYNSSFFLEYDESHPRTMNKMIDLKGQNWYESVYSFYSNENDTFSDSPIVNTAHGTNTKNDLSELSKKETPAQKGKNGSNSSATLGPNRTEAISLENVDVGRCVLPPIHLSRSLSDNVRNASLDNNGRSSNANGASANGNSGSSKGNGTNNNGNTNSSNNSSNNNNSNSNNNNNNRNNNNNNRNNNNNNRNNNNNKENAQEEDPQEDPEKRQQENQENTKETTPSRGVNTDNKSSNATYFGPKAKIGTPKILSANYTYTKSNASKASSNKSGNPSDNPPNNSGKMFLTPPPKRNSLGCHSSNGNEIYKSCEEYNADNWDEASSNGYLTTTETESKGTTDNSIKSANSSPKDKDQIKKNDHKMKKKEDAEKRLICKDENKRRRGSSCSNASSGSSDSGNSSSSTNGDIPKEASTEKNHANAGDRRAKRKEEYEKNFNTNKQPNHTGAKKDVDRLNNTLNTTNLIMKDYSSYSSNSSSYRGSSSGSSIASSNNNSSNGSSNFSIRNHGVSKRSIYKDKERIKNIITTSNPKRESEFNNNSLSIITTKEQPAGLINYSATCYINVVLQCLAAHLKLIYTLQNYVSVKYKSMNASSEDTDNMNSSFINKNFFTNSIPFNLFGNNSKKKDDCLLLSLSHKLFQLSKMHNKGKVLNVNKLLNLLNDKYSYLFEYNEQQDCHEFLLLVFDFIHNMMKVVDETFDKNNKIDYCLKREQSLISDLFLGLIEEKITCSQCSYVNYVYQPVYNLSVNVFKKNAENNLNDNLVEYFKKEEVNSTCEKCKCKKMFKHSCVYKQPNVLIVHLIRLLEDGSKIDNPIKFDINDFTVQNVLKKNNGEYIENPKKYSLFGVIVHRGLNSNYGHYICYTKRRHSNGATVWYKFDDSIVTIVDVSEVESAKAYCLFYEAVN</sequence>
<reference evidence="4 5" key="1">
    <citation type="submission" date="2014-03" db="EMBL/GenBank/DDBJ databases">
        <title>The Genome Sequence of Plasmodium fragile nilgiri.</title>
        <authorList>
            <consortium name="The Broad Institute Genomics Platform"/>
            <consortium name="The Broad Institute Genome Sequencing Center for Infectious Disease"/>
            <person name="Neafsey D."/>
            <person name="Duraisingh M."/>
            <person name="Young S.K."/>
            <person name="Zeng Q."/>
            <person name="Gargeya S."/>
            <person name="Abouelleil A."/>
            <person name="Alvarado L."/>
            <person name="Chapman S.B."/>
            <person name="Gainer-Dewar J."/>
            <person name="Goldberg J."/>
            <person name="Griggs A."/>
            <person name="Gujja S."/>
            <person name="Hansen M."/>
            <person name="Howarth C."/>
            <person name="Imamovic A."/>
            <person name="Larimer J."/>
            <person name="Pearson M."/>
            <person name="Poon T.W."/>
            <person name="Priest M."/>
            <person name="Roberts A."/>
            <person name="Saif S."/>
            <person name="Shea T."/>
            <person name="Sykes S."/>
            <person name="Wortman J."/>
            <person name="Nusbaum C."/>
            <person name="Birren B."/>
        </authorList>
    </citation>
    <scope>NUCLEOTIDE SEQUENCE [LARGE SCALE GENOMIC DNA]</scope>
    <source>
        <strain evidence="5">nilgiri</strain>
    </source>
</reference>
<feature type="compositionally biased region" description="Basic and acidic residues" evidence="1">
    <location>
        <begin position="706"/>
        <end position="716"/>
    </location>
</feature>
<feature type="domain" description="DUSP" evidence="3">
    <location>
        <begin position="421"/>
        <end position="534"/>
    </location>
</feature>
<evidence type="ECO:0000313" key="4">
    <source>
        <dbReference type="EMBL" id="KJP89468.1"/>
    </source>
</evidence>
<feature type="compositionally biased region" description="Polar residues" evidence="1">
    <location>
        <begin position="984"/>
        <end position="993"/>
    </location>
</feature>
<feature type="compositionally biased region" description="Low complexity" evidence="1">
    <location>
        <begin position="599"/>
        <end position="608"/>
    </location>
</feature>
<feature type="region of interest" description="Disordered" evidence="1">
    <location>
        <begin position="1113"/>
        <end position="1148"/>
    </location>
</feature>
<dbReference type="InterPro" id="IPR028889">
    <property type="entry name" value="USP"/>
</dbReference>
<dbReference type="RefSeq" id="XP_012333978.1">
    <property type="nucleotide sequence ID" value="XM_012478555.1"/>
</dbReference>
<feature type="compositionally biased region" description="Low complexity" evidence="1">
    <location>
        <begin position="973"/>
        <end position="983"/>
    </location>
</feature>
<feature type="compositionally biased region" description="Basic and acidic residues" evidence="1">
    <location>
        <begin position="1052"/>
        <end position="1078"/>
    </location>
</feature>
<dbReference type="OMA" id="NEQQDCH"/>
<dbReference type="PANTHER" id="PTHR24006">
    <property type="entry name" value="UBIQUITIN CARBOXYL-TERMINAL HYDROLASE"/>
    <property type="match status" value="1"/>
</dbReference>
<dbReference type="Gene3D" id="3.30.2230.10">
    <property type="entry name" value="DUSP-like"/>
    <property type="match status" value="1"/>
</dbReference>
<dbReference type="OrthoDB" id="420187at2759"/>
<feature type="compositionally biased region" description="Polar residues" evidence="1">
    <location>
        <begin position="208"/>
        <end position="227"/>
    </location>
</feature>
<dbReference type="SUPFAM" id="SSF54001">
    <property type="entry name" value="Cysteine proteinases"/>
    <property type="match status" value="1"/>
</dbReference>
<accession>A0A0D9QR86</accession>
<dbReference type="PROSITE" id="PS51283">
    <property type="entry name" value="DUSP"/>
    <property type="match status" value="1"/>
</dbReference>
<proteinExistence type="predicted"/>
<dbReference type="EMBL" id="KQ001651">
    <property type="protein sequence ID" value="KJP89468.1"/>
    <property type="molecule type" value="Genomic_DNA"/>
</dbReference>
<feature type="region of interest" description="Disordered" evidence="1">
    <location>
        <begin position="907"/>
        <end position="945"/>
    </location>
</feature>
<dbReference type="InterPro" id="IPR050164">
    <property type="entry name" value="Peptidase_C19"/>
</dbReference>
<dbReference type="SUPFAM" id="SSF143791">
    <property type="entry name" value="DUSP-like"/>
    <property type="match status" value="1"/>
</dbReference>
<dbReference type="Pfam" id="PF06337">
    <property type="entry name" value="DUSP"/>
    <property type="match status" value="1"/>
</dbReference>
<feature type="region of interest" description="Disordered" evidence="1">
    <location>
        <begin position="963"/>
        <end position="1098"/>
    </location>
</feature>
<dbReference type="Pfam" id="PF00443">
    <property type="entry name" value="UCH"/>
    <property type="match status" value="1"/>
</dbReference>
<dbReference type="VEuPathDB" id="PlasmoDB:AK88_00911"/>
<feature type="compositionally biased region" description="Low complexity" evidence="1">
    <location>
        <begin position="1113"/>
        <end position="1146"/>
    </location>
</feature>
<feature type="compositionally biased region" description="Low complexity" evidence="1">
    <location>
        <begin position="1029"/>
        <end position="1050"/>
    </location>
</feature>
<keyword evidence="5" id="KW-1185">Reference proteome</keyword>
<evidence type="ECO:0000259" key="3">
    <source>
        <dbReference type="PROSITE" id="PS51283"/>
    </source>
</evidence>
<feature type="compositionally biased region" description="Polar residues" evidence="1">
    <location>
        <begin position="693"/>
        <end position="705"/>
    </location>
</feature>
<organism evidence="4 5">
    <name type="scientific">Plasmodium fragile</name>
    <dbReference type="NCBI Taxonomy" id="5857"/>
    <lineage>
        <taxon>Eukaryota</taxon>
        <taxon>Sar</taxon>
        <taxon>Alveolata</taxon>
        <taxon>Apicomplexa</taxon>
        <taxon>Aconoidasida</taxon>
        <taxon>Haemosporida</taxon>
        <taxon>Plasmodiidae</taxon>
        <taxon>Plasmodium</taxon>
        <taxon>Plasmodium (Plasmodium)</taxon>
    </lineage>
</organism>
<dbReference type="CDD" id="cd02674">
    <property type="entry name" value="Peptidase_C19R"/>
    <property type="match status" value="1"/>
</dbReference>
<name>A0A0D9QR86_PLAFR</name>
<dbReference type="GO" id="GO:0005829">
    <property type="term" value="C:cytosol"/>
    <property type="evidence" value="ECO:0007669"/>
    <property type="project" value="TreeGrafter"/>
</dbReference>
<dbReference type="GO" id="GO:0004843">
    <property type="term" value="F:cysteine-type deubiquitinase activity"/>
    <property type="evidence" value="ECO:0007669"/>
    <property type="project" value="InterPro"/>
</dbReference>
<feature type="region of interest" description="Disordered" evidence="1">
    <location>
        <begin position="287"/>
        <end position="306"/>
    </location>
</feature>
<dbReference type="InterPro" id="IPR006615">
    <property type="entry name" value="Pept_C19_DUSP"/>
</dbReference>
<feature type="compositionally biased region" description="Low complexity" evidence="1">
    <location>
        <begin position="907"/>
        <end position="929"/>
    </location>
</feature>
<feature type="compositionally biased region" description="Polar residues" evidence="1">
    <location>
        <begin position="1079"/>
        <end position="1088"/>
    </location>
</feature>
<dbReference type="PROSITE" id="PS00973">
    <property type="entry name" value="USP_2"/>
    <property type="match status" value="1"/>
</dbReference>
<feature type="compositionally biased region" description="Basic and acidic residues" evidence="1">
    <location>
        <begin position="287"/>
        <end position="298"/>
    </location>
</feature>
<feature type="compositionally biased region" description="Basic and acidic residues" evidence="1">
    <location>
        <begin position="852"/>
        <end position="865"/>
    </location>
</feature>
<dbReference type="SMART" id="SM00695">
    <property type="entry name" value="DUSP"/>
    <property type="match status" value="1"/>
</dbReference>
<evidence type="ECO:0000256" key="1">
    <source>
        <dbReference type="SAM" id="MobiDB-lite"/>
    </source>
</evidence>
<feature type="region of interest" description="Disordered" evidence="1">
    <location>
        <begin position="582"/>
        <end position="608"/>
    </location>
</feature>
<feature type="compositionally biased region" description="Polar residues" evidence="1">
    <location>
        <begin position="866"/>
        <end position="883"/>
    </location>
</feature>
<dbReference type="PROSITE" id="PS50235">
    <property type="entry name" value="USP_3"/>
    <property type="match status" value="1"/>
</dbReference>
<dbReference type="InterPro" id="IPR018200">
    <property type="entry name" value="USP_CS"/>
</dbReference>
<dbReference type="InterPro" id="IPR035927">
    <property type="entry name" value="DUSP-like_sf"/>
</dbReference>
<dbReference type="GO" id="GO:0016579">
    <property type="term" value="P:protein deubiquitination"/>
    <property type="evidence" value="ECO:0007669"/>
    <property type="project" value="InterPro"/>
</dbReference>
<dbReference type="Proteomes" id="UP000054561">
    <property type="component" value="Unassembled WGS sequence"/>
</dbReference>
<dbReference type="PANTHER" id="PTHR24006:SF747">
    <property type="entry name" value="UBIQUITIN CARBOXYL-TERMINAL HYDROLASE 20"/>
    <property type="match status" value="1"/>
</dbReference>
<gene>
    <name evidence="4" type="ORF">AK88_00911</name>
</gene>
<protein>
    <submittedName>
        <fullName evidence="4">Uncharacterized protein</fullName>
    </submittedName>
</protein>
<dbReference type="InterPro" id="IPR001394">
    <property type="entry name" value="Peptidase_C19_UCH"/>
</dbReference>
<feature type="region of interest" description="Disordered" evidence="1">
    <location>
        <begin position="335"/>
        <end position="361"/>
    </location>
</feature>
<dbReference type="GO" id="GO:0005634">
    <property type="term" value="C:nucleus"/>
    <property type="evidence" value="ECO:0007669"/>
    <property type="project" value="TreeGrafter"/>
</dbReference>
<dbReference type="GeneID" id="24266225"/>
<evidence type="ECO:0000259" key="2">
    <source>
        <dbReference type="PROSITE" id="PS50235"/>
    </source>
</evidence>
<feature type="compositionally biased region" description="Low complexity" evidence="1">
    <location>
        <begin position="770"/>
        <end position="841"/>
    </location>
</feature>
<feature type="domain" description="USP" evidence="2">
    <location>
        <begin position="1194"/>
        <end position="1546"/>
    </location>
</feature>
<dbReference type="InterPro" id="IPR038765">
    <property type="entry name" value="Papain-like_cys_pep_sf"/>
</dbReference>
<evidence type="ECO:0000313" key="5">
    <source>
        <dbReference type="Proteomes" id="UP000054561"/>
    </source>
</evidence>
<feature type="compositionally biased region" description="Basic and acidic residues" evidence="1">
    <location>
        <begin position="1009"/>
        <end position="1024"/>
    </location>
</feature>
<dbReference type="Gene3D" id="3.90.70.10">
    <property type="entry name" value="Cysteine proteinases"/>
    <property type="match status" value="1"/>
</dbReference>